<evidence type="ECO:0000256" key="6">
    <source>
        <dbReference type="SAM" id="MobiDB-lite"/>
    </source>
</evidence>
<evidence type="ECO:0000256" key="2">
    <source>
        <dbReference type="ARBA" id="ARBA00022475"/>
    </source>
</evidence>
<feature type="transmembrane region" description="Helical" evidence="7">
    <location>
        <begin position="110"/>
        <end position="133"/>
    </location>
</feature>
<feature type="transmembrane region" description="Helical" evidence="7">
    <location>
        <begin position="27"/>
        <end position="49"/>
    </location>
</feature>
<dbReference type="InterPro" id="IPR050833">
    <property type="entry name" value="Poly_Biosynth_Transport"/>
</dbReference>
<evidence type="ECO:0000256" key="7">
    <source>
        <dbReference type="SAM" id="Phobius"/>
    </source>
</evidence>
<proteinExistence type="predicted"/>
<evidence type="ECO:0000256" key="5">
    <source>
        <dbReference type="ARBA" id="ARBA00023136"/>
    </source>
</evidence>
<keyword evidence="3 7" id="KW-0812">Transmembrane</keyword>
<evidence type="ECO:0000313" key="8">
    <source>
        <dbReference type="EMBL" id="MCI4658234.1"/>
    </source>
</evidence>
<dbReference type="Proteomes" id="UP001165341">
    <property type="component" value="Unassembled WGS sequence"/>
</dbReference>
<feature type="region of interest" description="Disordered" evidence="6">
    <location>
        <begin position="415"/>
        <end position="442"/>
    </location>
</feature>
<feature type="transmembrane region" description="Helical" evidence="7">
    <location>
        <begin position="168"/>
        <end position="192"/>
    </location>
</feature>
<evidence type="ECO:0000256" key="3">
    <source>
        <dbReference type="ARBA" id="ARBA00022692"/>
    </source>
</evidence>
<organism evidence="8 9">
    <name type="scientific">Cryobacterium zhongshanensis</name>
    <dbReference type="NCBI Taxonomy" id="2928153"/>
    <lineage>
        <taxon>Bacteria</taxon>
        <taxon>Bacillati</taxon>
        <taxon>Actinomycetota</taxon>
        <taxon>Actinomycetes</taxon>
        <taxon>Micrococcales</taxon>
        <taxon>Microbacteriaceae</taxon>
        <taxon>Cryobacterium</taxon>
    </lineage>
</organism>
<gene>
    <name evidence="8" type="ORF">MQH31_10490</name>
</gene>
<reference evidence="8" key="1">
    <citation type="submission" date="2022-03" db="EMBL/GenBank/DDBJ databases">
        <title>Cryobacterium sp. nov. strain ZS14-85, isolated from Antarctic soil.</title>
        <authorList>
            <person name="Li J."/>
            <person name="Niu G."/>
        </authorList>
    </citation>
    <scope>NUCLEOTIDE SEQUENCE</scope>
    <source>
        <strain evidence="8">ZS14-85</strain>
    </source>
</reference>
<keyword evidence="4 7" id="KW-1133">Transmembrane helix</keyword>
<dbReference type="EMBL" id="JALGAR010000002">
    <property type="protein sequence ID" value="MCI4658234.1"/>
    <property type="molecule type" value="Genomic_DNA"/>
</dbReference>
<protein>
    <recommendedName>
        <fullName evidence="10">Polysaccharide biosynthesis protein</fullName>
    </recommendedName>
</protein>
<name>A0AA41QWX7_9MICO</name>
<feature type="transmembrane region" description="Helical" evidence="7">
    <location>
        <begin position="388"/>
        <end position="407"/>
    </location>
</feature>
<comment type="caution">
    <text evidence="8">The sequence shown here is derived from an EMBL/GenBank/DDBJ whole genome shotgun (WGS) entry which is preliminary data.</text>
</comment>
<dbReference type="GO" id="GO:0005886">
    <property type="term" value="C:plasma membrane"/>
    <property type="evidence" value="ECO:0007669"/>
    <property type="project" value="UniProtKB-SubCell"/>
</dbReference>
<accession>A0AA41QWX7</accession>
<keyword evidence="2" id="KW-1003">Cell membrane</keyword>
<evidence type="ECO:0008006" key="10">
    <source>
        <dbReference type="Google" id="ProtNLM"/>
    </source>
</evidence>
<keyword evidence="9" id="KW-1185">Reference proteome</keyword>
<evidence type="ECO:0000256" key="4">
    <source>
        <dbReference type="ARBA" id="ARBA00022989"/>
    </source>
</evidence>
<feature type="transmembrane region" description="Helical" evidence="7">
    <location>
        <begin position="361"/>
        <end position="382"/>
    </location>
</feature>
<dbReference type="RefSeq" id="WP_243011992.1">
    <property type="nucleotide sequence ID" value="NZ_JALGAR010000002.1"/>
</dbReference>
<dbReference type="PANTHER" id="PTHR30250">
    <property type="entry name" value="PST FAMILY PREDICTED COLANIC ACID TRANSPORTER"/>
    <property type="match status" value="1"/>
</dbReference>
<feature type="transmembrane region" description="Helical" evidence="7">
    <location>
        <begin position="140"/>
        <end position="162"/>
    </location>
</feature>
<feature type="transmembrane region" description="Helical" evidence="7">
    <location>
        <begin position="324"/>
        <end position="349"/>
    </location>
</feature>
<feature type="transmembrane region" description="Helical" evidence="7">
    <location>
        <begin position="70"/>
        <end position="90"/>
    </location>
</feature>
<feature type="transmembrane region" description="Helical" evidence="7">
    <location>
        <begin position="252"/>
        <end position="273"/>
    </location>
</feature>
<feature type="transmembrane region" description="Helical" evidence="7">
    <location>
        <begin position="213"/>
        <end position="232"/>
    </location>
</feature>
<keyword evidence="5 7" id="KW-0472">Membrane</keyword>
<sequence>MALALVCTAIASRTVFSSSGAAFYGAVMLVATIQTMIPFADLGLGAVVMNAVARRQGNGAATTNDLVRRVFMLLLSVACGLTALAVSAYLSGLLRTFLDSFVSTSAEMSLAFLIAIVAVAWSVPLGLGYRILVGLDKTHVGIVISGIGPLIVVSSILCLAAVGKIDGWALAVWPMSTLVVNAITFFTAFRLMGSRISLVLAAPSRETKGARRSILAVSSAMLAINIAMPLAYQSHRVILSQFGTADALAQYSLGAQIYAPVLSIVTIASSPLWPRFAAQSDQPVALRKLLRTSTLAFGAGGLVLGSLMVGAIPLYSWFVAGNLTFVPIPVAVLFACLLLLNSILYPTLMRMNDGRAIRYQAYAAVAAALVVVPMAIVLTPLLGASGPLAAGLAAIVFAQLVPLWWVLRQETRRLNDASKPSGDTDDESKEHGRTGDEAVVPS</sequence>
<feature type="transmembrane region" description="Helical" evidence="7">
    <location>
        <begin position="294"/>
        <end position="318"/>
    </location>
</feature>
<dbReference type="PANTHER" id="PTHR30250:SF11">
    <property type="entry name" value="O-ANTIGEN TRANSPORTER-RELATED"/>
    <property type="match status" value="1"/>
</dbReference>
<comment type="subcellular location">
    <subcellularLocation>
        <location evidence="1">Cell membrane</location>
        <topology evidence="1">Multi-pass membrane protein</topology>
    </subcellularLocation>
</comment>
<dbReference type="AlphaFoldDB" id="A0AA41QWX7"/>
<evidence type="ECO:0000313" key="9">
    <source>
        <dbReference type="Proteomes" id="UP001165341"/>
    </source>
</evidence>
<evidence type="ECO:0000256" key="1">
    <source>
        <dbReference type="ARBA" id="ARBA00004651"/>
    </source>
</evidence>